<dbReference type="PANTHER" id="PTHR43244:SF1">
    <property type="entry name" value="5,10-METHYLENETETRAHYDROMETHANOPTERIN REDUCTASE"/>
    <property type="match status" value="1"/>
</dbReference>
<protein>
    <submittedName>
        <fullName evidence="3">LLM class flavin-dependent oxidoreductase</fullName>
    </submittedName>
</protein>
<evidence type="ECO:0000256" key="1">
    <source>
        <dbReference type="ARBA" id="ARBA00023002"/>
    </source>
</evidence>
<accession>A0A4Z1DUU6</accession>
<proteinExistence type="predicted"/>
<name>A0A4Z1DUU6_STRGP</name>
<evidence type="ECO:0000313" key="4">
    <source>
        <dbReference type="Proteomes" id="UP000298513"/>
    </source>
</evidence>
<dbReference type="InterPro" id="IPR050564">
    <property type="entry name" value="F420-G6PD/mer"/>
</dbReference>
<dbReference type="RefSeq" id="WP_135789896.1">
    <property type="nucleotide sequence ID" value="NZ_BNBQ01000009.1"/>
</dbReference>
<dbReference type="GeneID" id="91533101"/>
<dbReference type="EMBL" id="SRRU01000001">
    <property type="protein sequence ID" value="TGN87601.1"/>
    <property type="molecule type" value="Genomic_DNA"/>
</dbReference>
<dbReference type="AlphaFoldDB" id="A0A4Z1DUU6"/>
<evidence type="ECO:0000259" key="2">
    <source>
        <dbReference type="Pfam" id="PF00296"/>
    </source>
</evidence>
<gene>
    <name evidence="3" type="ORF">E5082_04195</name>
</gene>
<keyword evidence="4" id="KW-1185">Reference proteome</keyword>
<keyword evidence="1" id="KW-0560">Oxidoreductase</keyword>
<dbReference type="InterPro" id="IPR011251">
    <property type="entry name" value="Luciferase-like_dom"/>
</dbReference>
<dbReference type="Proteomes" id="UP000298513">
    <property type="component" value="Unassembled WGS sequence"/>
</dbReference>
<dbReference type="InterPro" id="IPR036661">
    <property type="entry name" value="Luciferase-like_sf"/>
</dbReference>
<dbReference type="PANTHER" id="PTHR43244">
    <property type="match status" value="1"/>
</dbReference>
<reference evidence="3 4" key="1">
    <citation type="submission" date="2019-04" db="EMBL/GenBank/DDBJ databases">
        <title>Streptomyces sp. nov. Bv016 isolated from bark of Buahinia variegata.</title>
        <authorList>
            <person name="Kanchanasin P."/>
            <person name="Tanasupawat S."/>
            <person name="Yuki M."/>
            <person name="Kudo T."/>
        </authorList>
    </citation>
    <scope>NUCLEOTIDE SEQUENCE [LARGE SCALE GENOMIC DNA]</scope>
    <source>
        <strain evidence="3 4">JCM 4765</strain>
    </source>
</reference>
<comment type="caution">
    <text evidence="3">The sequence shown here is derived from an EMBL/GenBank/DDBJ whole genome shotgun (WGS) entry which is preliminary data.</text>
</comment>
<dbReference type="GO" id="GO:0016705">
    <property type="term" value="F:oxidoreductase activity, acting on paired donors, with incorporation or reduction of molecular oxygen"/>
    <property type="evidence" value="ECO:0007669"/>
    <property type="project" value="InterPro"/>
</dbReference>
<dbReference type="SUPFAM" id="SSF51679">
    <property type="entry name" value="Bacterial luciferase-like"/>
    <property type="match status" value="1"/>
</dbReference>
<organism evidence="3 4">
    <name type="scientific">Streptomyces griseoluteus</name>
    <dbReference type="NCBI Taxonomy" id="29306"/>
    <lineage>
        <taxon>Bacteria</taxon>
        <taxon>Bacillati</taxon>
        <taxon>Actinomycetota</taxon>
        <taxon>Actinomycetes</taxon>
        <taxon>Kitasatosporales</taxon>
        <taxon>Streptomycetaceae</taxon>
        <taxon>Streptomyces</taxon>
    </lineage>
</organism>
<dbReference type="Pfam" id="PF00296">
    <property type="entry name" value="Bac_luciferase"/>
    <property type="match status" value="1"/>
</dbReference>
<feature type="domain" description="Luciferase-like" evidence="2">
    <location>
        <begin position="2"/>
        <end position="212"/>
    </location>
</feature>
<evidence type="ECO:0000313" key="3">
    <source>
        <dbReference type="EMBL" id="TGN87601.1"/>
    </source>
</evidence>
<dbReference type="Gene3D" id="3.20.20.30">
    <property type="entry name" value="Luciferase-like domain"/>
    <property type="match status" value="1"/>
</dbReference>
<sequence>MRVGVVLLPEYAWPEARARWRALEELGFDHAWTYDHLAWRSLAGEPWLGTVATLAAAAAVTSRIGLGTFVTSPNFRHPVPWSREVMALDEISGGRFLCGVGAGATDVDATMLGRPPLSPKARVDRMTEFTGLLDRLLTEDHVDFSGEYFAAVDARTVSGRARRPRVPLIVAASGPRTLRLARRLGDGWVTIGPEGAGDEARWWAGVERLAESMDALEPGPGFQRHLSLDACPGYSLSSAARFAEMRERAAGLGFTDVIVHHPRAEGVYAGRVAVLEEVAQLRAGAAGGAEGSRQP</sequence>